<gene>
    <name evidence="3" type="ORF">V1264_007120</name>
</gene>
<comment type="similarity">
    <text evidence="1">Belongs to the glycosyl hydrolase 79 family.</text>
</comment>
<evidence type="ECO:0000313" key="3">
    <source>
        <dbReference type="EMBL" id="KAK7093350.1"/>
    </source>
</evidence>
<evidence type="ECO:0000313" key="4">
    <source>
        <dbReference type="Proteomes" id="UP001374579"/>
    </source>
</evidence>
<proteinExistence type="inferred from homology"/>
<feature type="chain" id="PRO_5043008732" evidence="2">
    <location>
        <begin position="23"/>
        <end position="388"/>
    </location>
</feature>
<evidence type="ECO:0000256" key="1">
    <source>
        <dbReference type="ARBA" id="ARBA00009800"/>
    </source>
</evidence>
<protein>
    <submittedName>
        <fullName evidence="3">Uncharacterized protein</fullName>
    </submittedName>
</protein>
<dbReference type="GO" id="GO:0016798">
    <property type="term" value="F:hydrolase activity, acting on glycosyl bonds"/>
    <property type="evidence" value="ECO:0007669"/>
    <property type="project" value="InterPro"/>
</dbReference>
<dbReference type="InterPro" id="IPR017853">
    <property type="entry name" value="GH"/>
</dbReference>
<dbReference type="SUPFAM" id="SSF51445">
    <property type="entry name" value="(Trans)glycosidases"/>
    <property type="match status" value="1"/>
</dbReference>
<reference evidence="3 4" key="1">
    <citation type="submission" date="2024-02" db="EMBL/GenBank/DDBJ databases">
        <title>Chromosome-scale genome assembly of the rough periwinkle Littorina saxatilis.</title>
        <authorList>
            <person name="De Jode A."/>
            <person name="Faria R."/>
            <person name="Formenti G."/>
            <person name="Sims Y."/>
            <person name="Smith T.P."/>
            <person name="Tracey A."/>
            <person name="Wood J.M.D."/>
            <person name="Zagrodzka Z.B."/>
            <person name="Johannesson K."/>
            <person name="Butlin R.K."/>
            <person name="Leder E.H."/>
        </authorList>
    </citation>
    <scope>NUCLEOTIDE SEQUENCE [LARGE SCALE GENOMIC DNA]</scope>
    <source>
        <strain evidence="3">Snail1</strain>
        <tissue evidence="3">Muscle</tissue>
    </source>
</reference>
<dbReference type="GO" id="GO:0005615">
    <property type="term" value="C:extracellular space"/>
    <property type="evidence" value="ECO:0007669"/>
    <property type="project" value="TreeGrafter"/>
</dbReference>
<feature type="signal peptide" evidence="2">
    <location>
        <begin position="1"/>
        <end position="22"/>
    </location>
</feature>
<sequence>MQMNTPRVVALLWLLWIAHTYADDRVLRADIHHPHNTPLKDVAVVVTVDHEQSLNTITDHFIGHSLGFPNYGVHLAPYVESEKLINIARALSPMWVRMAGNFVSGTPYKVTRGALWDKMNLFFKTVGWDQIHVLDDHVHHHDGSWSPDKARALLQYSAAKNYPFAGFELGNEYDIASQHSNKTLTPQQLAKGVQTLRDLLGEFHQYNSSFIMGPDTAFVNPHFFKGFLSAGGSTVVRAATFHQYYFPGPQGKLSYFTNITIFEKLSRRIDLAMEQAHAVNPHLPVWLSETGSASDHGSAGLSDRFVAGFLWLDKLGMCAKKGIQSLIRFVFYANNDYYGLINKELNPNPDFWLTVLYKRIVRGAVFNVTGRHDVRVYAACSNTNKLVL</sequence>
<dbReference type="PANTHER" id="PTHR46145:SF4">
    <property type="entry name" value="HEPARANASE"/>
    <property type="match status" value="1"/>
</dbReference>
<name>A0AAN9G485_9CAEN</name>
<dbReference type="AlphaFoldDB" id="A0AAN9G485"/>
<keyword evidence="2" id="KW-0732">Signal</keyword>
<dbReference type="InterPro" id="IPR005199">
    <property type="entry name" value="Glyco_hydro_79"/>
</dbReference>
<keyword evidence="4" id="KW-1185">Reference proteome</keyword>
<dbReference type="EMBL" id="JBAMIC010000019">
    <property type="protein sequence ID" value="KAK7093350.1"/>
    <property type="molecule type" value="Genomic_DNA"/>
</dbReference>
<dbReference type="Proteomes" id="UP001374579">
    <property type="component" value="Unassembled WGS sequence"/>
</dbReference>
<dbReference type="Pfam" id="PF03662">
    <property type="entry name" value="Glyco_hydro_79n"/>
    <property type="match status" value="1"/>
</dbReference>
<dbReference type="GO" id="GO:0016020">
    <property type="term" value="C:membrane"/>
    <property type="evidence" value="ECO:0007669"/>
    <property type="project" value="InterPro"/>
</dbReference>
<accession>A0AAN9G485</accession>
<dbReference type="GO" id="GO:0031012">
    <property type="term" value="C:extracellular matrix"/>
    <property type="evidence" value="ECO:0007669"/>
    <property type="project" value="TreeGrafter"/>
</dbReference>
<comment type="caution">
    <text evidence="3">The sequence shown here is derived from an EMBL/GenBank/DDBJ whole genome shotgun (WGS) entry which is preliminary data.</text>
</comment>
<dbReference type="PANTHER" id="PTHR46145">
    <property type="entry name" value="HEPARANASE"/>
    <property type="match status" value="1"/>
</dbReference>
<organism evidence="3 4">
    <name type="scientific">Littorina saxatilis</name>
    <dbReference type="NCBI Taxonomy" id="31220"/>
    <lineage>
        <taxon>Eukaryota</taxon>
        <taxon>Metazoa</taxon>
        <taxon>Spiralia</taxon>
        <taxon>Lophotrochozoa</taxon>
        <taxon>Mollusca</taxon>
        <taxon>Gastropoda</taxon>
        <taxon>Caenogastropoda</taxon>
        <taxon>Littorinimorpha</taxon>
        <taxon>Littorinoidea</taxon>
        <taxon>Littorinidae</taxon>
        <taxon>Littorina</taxon>
    </lineage>
</organism>
<evidence type="ECO:0000256" key="2">
    <source>
        <dbReference type="SAM" id="SignalP"/>
    </source>
</evidence>
<dbReference type="Gene3D" id="3.20.20.80">
    <property type="entry name" value="Glycosidases"/>
    <property type="match status" value="1"/>
</dbReference>